<dbReference type="SUPFAM" id="SSF56399">
    <property type="entry name" value="ADP-ribosylation"/>
    <property type="match status" value="1"/>
</dbReference>
<feature type="repeat" description="TPR" evidence="8">
    <location>
        <begin position="345"/>
        <end position="378"/>
    </location>
</feature>
<keyword evidence="6 8" id="KW-0802">TPR repeat</keyword>
<evidence type="ECO:0000256" key="1">
    <source>
        <dbReference type="ARBA" id="ARBA00009558"/>
    </source>
</evidence>
<evidence type="ECO:0000313" key="11">
    <source>
        <dbReference type="EMBL" id="CAF1261586.1"/>
    </source>
</evidence>
<keyword evidence="3 9" id="KW-0808">Transferase</keyword>
<dbReference type="GO" id="GO:0016779">
    <property type="term" value="F:nucleotidyltransferase activity"/>
    <property type="evidence" value="ECO:0007669"/>
    <property type="project" value="UniProtKB-KW"/>
</dbReference>
<gene>
    <name evidence="11" type="ORF">GPM918_LOCUS26632</name>
    <name evidence="12" type="ORF">OVA965_LOCUS29323</name>
    <name evidence="13" type="ORF">SRO942_LOCUS26823</name>
    <name evidence="14" type="ORF">TMI583_LOCUS30095</name>
</gene>
<name>A0A815AME6_9BILA</name>
<dbReference type="PANTHER" id="PTHR45641">
    <property type="entry name" value="TETRATRICOPEPTIDE REPEAT PROTEIN (AFU_ORTHOLOGUE AFUA_6G03870)"/>
    <property type="match status" value="1"/>
</dbReference>
<dbReference type="Gene3D" id="1.25.40.10">
    <property type="entry name" value="Tetratricopeptide repeat domain"/>
    <property type="match status" value="2"/>
</dbReference>
<dbReference type="EMBL" id="CAJNOQ010010808">
    <property type="protein sequence ID" value="CAF1261586.1"/>
    <property type="molecule type" value="Genomic_DNA"/>
</dbReference>
<feature type="repeat" description="TPR" evidence="8">
    <location>
        <begin position="386"/>
        <end position="419"/>
    </location>
</feature>
<evidence type="ECO:0000256" key="3">
    <source>
        <dbReference type="ARBA" id="ARBA00022679"/>
    </source>
</evidence>
<keyword evidence="15" id="KW-1185">Reference proteome</keyword>
<dbReference type="InterPro" id="IPR000768">
    <property type="entry name" value="ART"/>
</dbReference>
<evidence type="ECO:0000256" key="7">
    <source>
        <dbReference type="ARBA" id="ARBA00047597"/>
    </source>
</evidence>
<dbReference type="EC" id="2.4.2.31" evidence="9"/>
<organism evidence="11 15">
    <name type="scientific">Didymodactylos carnosus</name>
    <dbReference type="NCBI Taxonomy" id="1234261"/>
    <lineage>
        <taxon>Eukaryota</taxon>
        <taxon>Metazoa</taxon>
        <taxon>Spiralia</taxon>
        <taxon>Gnathifera</taxon>
        <taxon>Rotifera</taxon>
        <taxon>Eurotatoria</taxon>
        <taxon>Bdelloidea</taxon>
        <taxon>Philodinida</taxon>
        <taxon>Philodinidae</taxon>
        <taxon>Didymodactylos</taxon>
    </lineage>
</organism>
<dbReference type="EMBL" id="CAJNOK010020565">
    <property type="protein sequence ID" value="CAF1318492.1"/>
    <property type="molecule type" value="Genomic_DNA"/>
</dbReference>
<keyword evidence="9" id="KW-0521">NADP</keyword>
<dbReference type="Proteomes" id="UP000663829">
    <property type="component" value="Unassembled WGS sequence"/>
</dbReference>
<dbReference type="Pfam" id="PF13424">
    <property type="entry name" value="TPR_12"/>
    <property type="match status" value="2"/>
</dbReference>
<keyword evidence="2 9" id="KW-0328">Glycosyltransferase</keyword>
<dbReference type="EMBL" id="CAJOBA010042167">
    <property type="protein sequence ID" value="CAF4128026.1"/>
    <property type="molecule type" value="Genomic_DNA"/>
</dbReference>
<dbReference type="OrthoDB" id="10045447at2759"/>
<evidence type="ECO:0000256" key="5">
    <source>
        <dbReference type="ARBA" id="ARBA00022737"/>
    </source>
</evidence>
<comment type="similarity">
    <text evidence="1 9">Belongs to the Arg-specific ADP-ribosyltransferase family.</text>
</comment>
<sequence length="513" mass="59605">MKEMLVKCRDYYKDNEKELEKIDEFEEKYKKEKAVYWYTTPTFVSKLINKALRTEDMHALYICRAYIADLSEQLHKEYEEYKQLLIDYKQPLDQWTVYHGRNMSQEEIVLLRQKIGQLISMNGFLSTSKQKEVADLYAKDVLFIIETTFDLSYGCFAHVAPMSVWPEEDEVLFDLASVFKIKDVKYDETEQKWNVYLVTSDEGTHVLQAHIDSVRQEADELNIDLIFARLLIQIGEYQLANDYLTKLASIIPAEEDNRDLALIYHYHGSSLDRAGNYAQAMVEYEKTLAMQQRLFPEGHSDLGETLGGIGLVYDNMGKYDLSIEKHLQALAMGEKTLPKDHVHIAEALNNVGLCYFKMGKSDLALEYAVRALEMRQRQFPHDHPDCYMLNNIGLAYHYSHEYEKALVNFQQSLEMRQRCLPPDHADIAGSFCNLAAAHLALKHFDEAIDYSLKDLFMSEKTLPPDHSELGITHHYLGQIYRAKYPDGTLALQHYEKAIEIYMKTLPRHHPYIG</sequence>
<comment type="catalytic activity">
    <reaction evidence="7 9">
        <text>L-arginyl-[protein] + NAD(+) = N(omega)-(ADP-D-ribosyl)-L-arginyl-[protein] + nicotinamide + H(+)</text>
        <dbReference type="Rhea" id="RHEA:19149"/>
        <dbReference type="Rhea" id="RHEA-COMP:10532"/>
        <dbReference type="Rhea" id="RHEA-COMP:15087"/>
        <dbReference type="ChEBI" id="CHEBI:15378"/>
        <dbReference type="ChEBI" id="CHEBI:17154"/>
        <dbReference type="ChEBI" id="CHEBI:29965"/>
        <dbReference type="ChEBI" id="CHEBI:57540"/>
        <dbReference type="ChEBI" id="CHEBI:142554"/>
        <dbReference type="EC" id="2.4.2.31"/>
    </reaction>
</comment>
<evidence type="ECO:0000256" key="2">
    <source>
        <dbReference type="ARBA" id="ARBA00022676"/>
    </source>
</evidence>
<evidence type="ECO:0000313" key="12">
    <source>
        <dbReference type="EMBL" id="CAF1318492.1"/>
    </source>
</evidence>
<keyword evidence="4" id="KW-0548">Nucleotidyltransferase</keyword>
<comment type="caution">
    <text evidence="11">The sequence shown here is derived from an EMBL/GenBank/DDBJ whole genome shotgun (WGS) entry which is preliminary data.</text>
</comment>
<reference evidence="11" key="1">
    <citation type="submission" date="2021-02" db="EMBL/GenBank/DDBJ databases">
        <authorList>
            <person name="Nowell W R."/>
        </authorList>
    </citation>
    <scope>NUCLEOTIDE SEQUENCE</scope>
</reference>
<evidence type="ECO:0000256" key="6">
    <source>
        <dbReference type="ARBA" id="ARBA00022803"/>
    </source>
</evidence>
<dbReference type="SMART" id="SM00028">
    <property type="entry name" value="TPR"/>
    <property type="match status" value="5"/>
</dbReference>
<evidence type="ECO:0000313" key="15">
    <source>
        <dbReference type="Proteomes" id="UP000663829"/>
    </source>
</evidence>
<protein>
    <recommendedName>
        <fullName evidence="9">NAD(P)(+)--arginine ADP-ribosyltransferase</fullName>
        <ecNumber evidence="9">2.4.2.31</ecNumber>
    </recommendedName>
    <alternativeName>
        <fullName evidence="9">Mono(ADP-ribosyl)transferase</fullName>
    </alternativeName>
</protein>
<proteinExistence type="inferred from homology"/>
<dbReference type="AlphaFoldDB" id="A0A815AME6"/>
<keyword evidence="5" id="KW-0677">Repeat</keyword>
<dbReference type="Proteomes" id="UP000681722">
    <property type="component" value="Unassembled WGS sequence"/>
</dbReference>
<accession>A0A815AME6</accession>
<evidence type="ECO:0000313" key="13">
    <source>
        <dbReference type="EMBL" id="CAF4039778.1"/>
    </source>
</evidence>
<keyword evidence="10" id="KW-0175">Coiled coil</keyword>
<dbReference type="PROSITE" id="PS50005">
    <property type="entry name" value="TPR"/>
    <property type="match status" value="2"/>
</dbReference>
<evidence type="ECO:0000313" key="14">
    <source>
        <dbReference type="EMBL" id="CAF4128026.1"/>
    </source>
</evidence>
<dbReference type="InterPro" id="IPR011990">
    <property type="entry name" value="TPR-like_helical_dom_sf"/>
</dbReference>
<dbReference type="Proteomes" id="UP000682733">
    <property type="component" value="Unassembled WGS sequence"/>
</dbReference>
<evidence type="ECO:0000256" key="10">
    <source>
        <dbReference type="SAM" id="Coils"/>
    </source>
</evidence>
<dbReference type="Pfam" id="PF13374">
    <property type="entry name" value="TPR_10"/>
    <property type="match status" value="1"/>
</dbReference>
<evidence type="ECO:0000256" key="8">
    <source>
        <dbReference type="PROSITE-ProRule" id="PRU00339"/>
    </source>
</evidence>
<dbReference type="Pfam" id="PF01129">
    <property type="entry name" value="ART"/>
    <property type="match status" value="1"/>
</dbReference>
<dbReference type="InterPro" id="IPR019734">
    <property type="entry name" value="TPR_rpt"/>
</dbReference>
<dbReference type="PANTHER" id="PTHR45641:SF19">
    <property type="entry name" value="NEPHROCYSTIN-3"/>
    <property type="match status" value="1"/>
</dbReference>
<dbReference type="EMBL" id="CAJOBC010018965">
    <property type="protein sequence ID" value="CAF4039778.1"/>
    <property type="molecule type" value="Genomic_DNA"/>
</dbReference>
<feature type="coiled-coil region" evidence="10">
    <location>
        <begin position="8"/>
        <end position="35"/>
    </location>
</feature>
<dbReference type="PROSITE" id="PS51996">
    <property type="entry name" value="TR_MART"/>
    <property type="match status" value="1"/>
</dbReference>
<evidence type="ECO:0000256" key="4">
    <source>
        <dbReference type="ARBA" id="ARBA00022695"/>
    </source>
</evidence>
<dbReference type="GO" id="GO:0106274">
    <property type="term" value="F:NAD+-protein-arginine ADP-ribosyltransferase activity"/>
    <property type="evidence" value="ECO:0007669"/>
    <property type="project" value="UniProtKB-EC"/>
</dbReference>
<keyword evidence="9" id="KW-0520">NAD</keyword>
<dbReference type="Proteomes" id="UP000677228">
    <property type="component" value="Unassembled WGS sequence"/>
</dbReference>
<dbReference type="Gene3D" id="3.90.176.10">
    <property type="entry name" value="Toxin ADP-ribosyltransferase, Chain A, domain 1"/>
    <property type="match status" value="1"/>
</dbReference>
<evidence type="ECO:0000256" key="9">
    <source>
        <dbReference type="RuleBase" id="RU361228"/>
    </source>
</evidence>
<dbReference type="SUPFAM" id="SSF48452">
    <property type="entry name" value="TPR-like"/>
    <property type="match status" value="2"/>
</dbReference>